<dbReference type="PANTHER" id="PTHR33689:SF1">
    <property type="entry name" value="FAS-BINDING FACTOR 1"/>
    <property type="match status" value="1"/>
</dbReference>
<dbReference type="Proteomes" id="UP000271162">
    <property type="component" value="Unassembled WGS sequence"/>
</dbReference>
<dbReference type="GO" id="GO:0036064">
    <property type="term" value="C:ciliary basal body"/>
    <property type="evidence" value="ECO:0007669"/>
    <property type="project" value="TreeGrafter"/>
</dbReference>
<proteinExistence type="predicted"/>
<dbReference type="OMA" id="VREEWNR"/>
<feature type="coiled-coil region" evidence="1">
    <location>
        <begin position="193"/>
        <end position="220"/>
    </location>
</feature>
<protein>
    <submittedName>
        <fullName evidence="6">Fas-binding factor 1 homolog</fullName>
    </submittedName>
</protein>
<name>A0A158QWR1_NIPBR</name>
<keyword evidence="1" id="KW-0175">Coiled coil</keyword>
<organism evidence="6">
    <name type="scientific">Nippostrongylus brasiliensis</name>
    <name type="common">Rat hookworm</name>
    <dbReference type="NCBI Taxonomy" id="27835"/>
    <lineage>
        <taxon>Eukaryota</taxon>
        <taxon>Metazoa</taxon>
        <taxon>Ecdysozoa</taxon>
        <taxon>Nematoda</taxon>
        <taxon>Chromadorea</taxon>
        <taxon>Rhabditida</taxon>
        <taxon>Rhabditina</taxon>
        <taxon>Rhabditomorpha</taxon>
        <taxon>Strongyloidea</taxon>
        <taxon>Heligmosomidae</taxon>
        <taxon>Nippostrongylus</taxon>
    </lineage>
</organism>
<dbReference type="GO" id="GO:0090162">
    <property type="term" value="P:establishment of epithelial cell polarity"/>
    <property type="evidence" value="ECO:0007669"/>
    <property type="project" value="InterPro"/>
</dbReference>
<dbReference type="PANTHER" id="PTHR33689">
    <property type="entry name" value="FAS-BINDING FACTOR 1"/>
    <property type="match status" value="1"/>
</dbReference>
<feature type="region of interest" description="Disordered" evidence="2">
    <location>
        <begin position="1"/>
        <end position="31"/>
    </location>
</feature>
<dbReference type="GO" id="GO:0060271">
    <property type="term" value="P:cilium assembly"/>
    <property type="evidence" value="ECO:0007669"/>
    <property type="project" value="InterPro"/>
</dbReference>
<dbReference type="Pfam" id="PF21007">
    <property type="entry name" value="FBF1"/>
    <property type="match status" value="1"/>
</dbReference>
<evidence type="ECO:0000259" key="3">
    <source>
        <dbReference type="Pfam" id="PF21007"/>
    </source>
</evidence>
<dbReference type="InterPro" id="IPR033561">
    <property type="entry name" value="FBF1"/>
</dbReference>
<dbReference type="GO" id="GO:0005814">
    <property type="term" value="C:centriole"/>
    <property type="evidence" value="ECO:0007669"/>
    <property type="project" value="TreeGrafter"/>
</dbReference>
<feature type="coiled-coil region" evidence="1">
    <location>
        <begin position="100"/>
        <end position="153"/>
    </location>
</feature>
<dbReference type="WBParaSite" id="NBR_0000567701-mRNA-1">
    <property type="protein sequence ID" value="NBR_0000567701-mRNA-1"/>
    <property type="gene ID" value="NBR_0000567701"/>
</dbReference>
<feature type="domain" description="Fas-binding factor 1 C-terminal" evidence="3">
    <location>
        <begin position="100"/>
        <end position="359"/>
    </location>
</feature>
<gene>
    <name evidence="4" type="ORF">NBR_LOCUS5678</name>
</gene>
<feature type="region of interest" description="Disordered" evidence="2">
    <location>
        <begin position="47"/>
        <end position="91"/>
    </location>
</feature>
<accession>A0A158QWR1</accession>
<dbReference type="STRING" id="27835.A0A158QWR1"/>
<evidence type="ECO:0000313" key="6">
    <source>
        <dbReference type="WBParaSite" id="NBR_0000567701-mRNA-1"/>
    </source>
</evidence>
<dbReference type="AlphaFoldDB" id="A0A158QWR1"/>
<reference evidence="4 5" key="2">
    <citation type="submission" date="2018-11" db="EMBL/GenBank/DDBJ databases">
        <authorList>
            <consortium name="Pathogen Informatics"/>
        </authorList>
    </citation>
    <scope>NUCLEOTIDE SEQUENCE [LARGE SCALE GENOMIC DNA]</scope>
</reference>
<evidence type="ECO:0000313" key="4">
    <source>
        <dbReference type="EMBL" id="VDL69267.1"/>
    </source>
</evidence>
<reference evidence="6" key="1">
    <citation type="submission" date="2016-04" db="UniProtKB">
        <authorList>
            <consortium name="WormBaseParasite"/>
        </authorList>
    </citation>
    <scope>IDENTIFICATION</scope>
</reference>
<feature type="coiled-coil region" evidence="1">
    <location>
        <begin position="302"/>
        <end position="360"/>
    </location>
</feature>
<dbReference type="GO" id="GO:0097539">
    <property type="term" value="C:ciliary transition fiber"/>
    <property type="evidence" value="ECO:0007669"/>
    <property type="project" value="InterPro"/>
</dbReference>
<feature type="compositionally biased region" description="Low complexity" evidence="2">
    <location>
        <begin position="70"/>
        <end position="85"/>
    </location>
</feature>
<dbReference type="InterPro" id="IPR049390">
    <property type="entry name" value="FBF1_C"/>
</dbReference>
<keyword evidence="5" id="KW-1185">Reference proteome</keyword>
<evidence type="ECO:0000256" key="2">
    <source>
        <dbReference type="SAM" id="MobiDB-lite"/>
    </source>
</evidence>
<sequence>MDDLDSALFGKPVESKAKPTLGNIDSLFGEPKKTPAKRAAVSFLDASPAAATTSEARARSTLDDLFTDKPATQPTTTSTSAATSTIRKKDDENDLEKLWKSKLSKKDDDHRIEIEDLENTHQKQISKLNNDHAEELERMKIAYERQLNTVQQSAEQFKDVSSVVNKVDNLSSSIQQLAGSVTATAERSVLDKEAQLRAREDQLEHREQRFEEEKRLFDNERKELYQLNARLKEWSRLNAEKQAFKEDQQSILQHIEKQMMAIETSKSAFFNEQHDLILRITAERQLLEHDKNEFHGKRSVDVKRLKEEASELQWRAQQILLAEKQIEDMKKHYEKKVKQLQDLEISLMEECLEMENLRNHPSRQPDPKEIKGMAHRYIPAESSLGRATPQSEQPEFPLRSENATTVLKKHAEFLERYMGQKVQLPMCARTELSNQQHNYGWDPMFNNHKMNELDRNAT</sequence>
<evidence type="ECO:0000256" key="1">
    <source>
        <dbReference type="SAM" id="Coils"/>
    </source>
</evidence>
<dbReference type="EMBL" id="UYSL01019753">
    <property type="protein sequence ID" value="VDL69267.1"/>
    <property type="molecule type" value="Genomic_DNA"/>
</dbReference>
<evidence type="ECO:0000313" key="5">
    <source>
        <dbReference type="Proteomes" id="UP000271162"/>
    </source>
</evidence>